<keyword evidence="4 5" id="KW-0539">Nucleus</keyword>
<organism evidence="6 7">
    <name type="scientific">Macrosiphum euphorbiae</name>
    <name type="common">potato aphid</name>
    <dbReference type="NCBI Taxonomy" id="13131"/>
    <lineage>
        <taxon>Eukaryota</taxon>
        <taxon>Metazoa</taxon>
        <taxon>Ecdysozoa</taxon>
        <taxon>Arthropoda</taxon>
        <taxon>Hexapoda</taxon>
        <taxon>Insecta</taxon>
        <taxon>Pterygota</taxon>
        <taxon>Neoptera</taxon>
        <taxon>Paraneoptera</taxon>
        <taxon>Hemiptera</taxon>
        <taxon>Sternorrhyncha</taxon>
        <taxon>Aphidomorpha</taxon>
        <taxon>Aphidoidea</taxon>
        <taxon>Aphididae</taxon>
        <taxon>Macrosiphini</taxon>
        <taxon>Macrosiphum</taxon>
    </lineage>
</organism>
<comment type="similarity">
    <text evidence="2 5">Belongs to the nucleoporin interacting component (NIC) family.</text>
</comment>
<dbReference type="Pfam" id="PF04097">
    <property type="entry name" value="Nic96"/>
    <property type="match status" value="1"/>
</dbReference>
<proteinExistence type="inferred from homology"/>
<keyword evidence="5" id="KW-0811">Translocation</keyword>
<evidence type="ECO:0000313" key="6">
    <source>
        <dbReference type="EMBL" id="CAI6364005.1"/>
    </source>
</evidence>
<protein>
    <recommendedName>
        <fullName evidence="5">Nuclear pore protein</fullName>
    </recommendedName>
</protein>
<dbReference type="PANTHER" id="PTHR11225">
    <property type="entry name" value="NUCLEAR PORE COMPLEX PROTEIN NUP93 NUCLEOPORIN NUP93 DEAD EYE PROTEIN"/>
    <property type="match status" value="1"/>
</dbReference>
<dbReference type="Proteomes" id="UP001160148">
    <property type="component" value="Unassembled WGS sequence"/>
</dbReference>
<accession>A0AAV0X6Q1</accession>
<sequence>MAPSDLEYLLLQGQKLCKDTDTFKPVSKIHKSLRQLCRNADHAPKQSNRGSDEQCAKEFLANRGLDLSGYSNVLKKLGTYRDNATTPCDSKPVMDYSSSVESLMGRHIEDYINKLEANDNKDDDNYLQDLPMSWKNIKKGIVYNEFASDSYDVSFCLQNLLTTKNTYFTFDPSLNSPNESVGNFPFVDDVQNYIKEIEYGNMNKELIEYFLETIHKSKANNATVAHIWNVVKYMYNIIPQKSPYGSFNERFSEENQTKLVKNAKSYLEDKYQAFLVKETRHLNIANDGNYMAAIISSYVFMNTGRPATQQNDFHVDEQSIWPLLYFSLRCGRMDVASYFIQKSGLALDDLLNVFVHLKEANFAECNASNIGVTLNKYYRTLPAYDNAFRKTIFSLLGMVEANMEKKAVSKTIEDKLWMLLVEHFASKYMEDSNGLDYCSLQRYILDNGKPYMEQPHVYFELLFLIGQFETAIDFLYRNVEFSNHAVHIAIALNEKHLLATPEYLQAPFLSNENVDVKFVRLNYTRLILLFCNEFKSTHPHYATYYYYFLRNVKSPTLTENLFHKCVADLATSFDGNMCDWMFGCLDDNMKEISILHNIFDMETVTAIIDKTLELTLEKNKPEVSFKLYSLTSNKAAYGVMNNILSFAIYNYYDVFGRAMTDDKCNIINKNFYDRIYSYLEELNNNKFGTLEPIGPMTTFHVLRNMYLFFYYSSKHEFLSAIEKASDTGLVPLTSEDAKHCLNNCTNYGEIIQRNINNFIKSLVSVLCKEYSKILKKQNISMEEDSLIEEEDSDVFDQSKEIGWTKWKLQKTIRVIYLFTAKLPVHIALDAVEYISNNASNITQLD</sequence>
<evidence type="ECO:0000256" key="5">
    <source>
        <dbReference type="RuleBase" id="RU364035"/>
    </source>
</evidence>
<keyword evidence="3 5" id="KW-0906">Nuclear pore complex</keyword>
<keyword evidence="5" id="KW-0509">mRNA transport</keyword>
<dbReference type="PANTHER" id="PTHR11225:SF4">
    <property type="entry name" value="NUCLEAR PORE COMPLEX PROTEIN NUP93"/>
    <property type="match status" value="1"/>
</dbReference>
<dbReference type="GO" id="GO:0006606">
    <property type="term" value="P:protein import into nucleus"/>
    <property type="evidence" value="ECO:0007669"/>
    <property type="project" value="TreeGrafter"/>
</dbReference>
<comment type="caution">
    <text evidence="6">The sequence shown here is derived from an EMBL/GenBank/DDBJ whole genome shotgun (WGS) entry which is preliminary data.</text>
</comment>
<evidence type="ECO:0000256" key="1">
    <source>
        <dbReference type="ARBA" id="ARBA00004567"/>
    </source>
</evidence>
<dbReference type="GO" id="GO:0016973">
    <property type="term" value="P:poly(A)+ mRNA export from nucleus"/>
    <property type="evidence" value="ECO:0007669"/>
    <property type="project" value="TreeGrafter"/>
</dbReference>
<keyword evidence="5" id="KW-0472">Membrane</keyword>
<keyword evidence="5" id="KW-0813">Transport</keyword>
<dbReference type="EMBL" id="CARXXK010000003">
    <property type="protein sequence ID" value="CAI6364005.1"/>
    <property type="molecule type" value="Genomic_DNA"/>
</dbReference>
<comment type="subcellular location">
    <subcellularLocation>
        <location evidence="1 5">Nucleus</location>
        <location evidence="1 5">Nuclear pore complex</location>
    </subcellularLocation>
</comment>
<evidence type="ECO:0000256" key="3">
    <source>
        <dbReference type="ARBA" id="ARBA00023132"/>
    </source>
</evidence>
<evidence type="ECO:0000313" key="7">
    <source>
        <dbReference type="Proteomes" id="UP001160148"/>
    </source>
</evidence>
<dbReference type="InterPro" id="IPR007231">
    <property type="entry name" value="Nucleoporin_int_Nup93/Nic96"/>
</dbReference>
<dbReference type="AlphaFoldDB" id="A0AAV0X6Q1"/>
<evidence type="ECO:0000256" key="2">
    <source>
        <dbReference type="ARBA" id="ARBA00010186"/>
    </source>
</evidence>
<gene>
    <name evidence="6" type="ORF">MEUPH1_LOCUS18885</name>
</gene>
<evidence type="ECO:0000256" key="4">
    <source>
        <dbReference type="ARBA" id="ARBA00023242"/>
    </source>
</evidence>
<keyword evidence="7" id="KW-1185">Reference proteome</keyword>
<name>A0AAV0X6Q1_9HEMI</name>
<keyword evidence="5" id="KW-0653">Protein transport</keyword>
<reference evidence="6 7" key="1">
    <citation type="submission" date="2023-01" db="EMBL/GenBank/DDBJ databases">
        <authorList>
            <person name="Whitehead M."/>
        </authorList>
    </citation>
    <scope>NUCLEOTIDE SEQUENCE [LARGE SCALE GENOMIC DNA]</scope>
</reference>
<dbReference type="GO" id="GO:0005643">
    <property type="term" value="C:nuclear pore"/>
    <property type="evidence" value="ECO:0007669"/>
    <property type="project" value="UniProtKB-SubCell"/>
</dbReference>
<dbReference type="GO" id="GO:0017056">
    <property type="term" value="F:structural constituent of nuclear pore"/>
    <property type="evidence" value="ECO:0007669"/>
    <property type="project" value="InterPro"/>
</dbReference>